<protein>
    <recommendedName>
        <fullName evidence="2">KIB1-4 beta-propeller domain-containing protein</fullName>
    </recommendedName>
</protein>
<evidence type="ECO:0000256" key="1">
    <source>
        <dbReference type="SAM" id="MobiDB-lite"/>
    </source>
</evidence>
<dbReference type="SUPFAM" id="SSF81383">
    <property type="entry name" value="F-box domain"/>
    <property type="match status" value="1"/>
</dbReference>
<organism evidence="3 4">
    <name type="scientific">Quercus rubra</name>
    <name type="common">Northern red oak</name>
    <name type="synonym">Quercus borealis</name>
    <dbReference type="NCBI Taxonomy" id="3512"/>
    <lineage>
        <taxon>Eukaryota</taxon>
        <taxon>Viridiplantae</taxon>
        <taxon>Streptophyta</taxon>
        <taxon>Embryophyta</taxon>
        <taxon>Tracheophyta</taxon>
        <taxon>Spermatophyta</taxon>
        <taxon>Magnoliopsida</taxon>
        <taxon>eudicotyledons</taxon>
        <taxon>Gunneridae</taxon>
        <taxon>Pentapetalae</taxon>
        <taxon>rosids</taxon>
        <taxon>fabids</taxon>
        <taxon>Fagales</taxon>
        <taxon>Fagaceae</taxon>
        <taxon>Quercus</taxon>
    </lineage>
</organism>
<gene>
    <name evidence="3" type="ORF">RGQ29_012392</name>
</gene>
<evidence type="ECO:0000259" key="2">
    <source>
        <dbReference type="Pfam" id="PF03478"/>
    </source>
</evidence>
<dbReference type="PANTHER" id="PTHR45463:SF8">
    <property type="entry name" value="OS09G0392200 PROTEIN"/>
    <property type="match status" value="1"/>
</dbReference>
<evidence type="ECO:0000313" key="4">
    <source>
        <dbReference type="Proteomes" id="UP001324115"/>
    </source>
</evidence>
<keyword evidence="4" id="KW-1185">Reference proteome</keyword>
<reference evidence="3 4" key="1">
    <citation type="journal article" date="2023" name="G3 (Bethesda)">
        <title>A haplotype-resolved chromosome-scale genome for Quercus rubra L. provides insights into the genetics of adaptive traits for red oak species.</title>
        <authorList>
            <person name="Kapoor B."/>
            <person name="Jenkins J."/>
            <person name="Schmutz J."/>
            <person name="Zhebentyayeva T."/>
            <person name="Kuelheim C."/>
            <person name="Coggeshall M."/>
            <person name="Heim C."/>
            <person name="Lasky J.R."/>
            <person name="Leites L."/>
            <person name="Islam-Faridi N."/>
            <person name="Romero-Severson J."/>
            <person name="DeLeo V.L."/>
            <person name="Lucas S.M."/>
            <person name="Lazic D."/>
            <person name="Gailing O."/>
            <person name="Carlson J."/>
            <person name="Staton M."/>
        </authorList>
    </citation>
    <scope>NUCLEOTIDE SEQUENCE [LARGE SCALE GENOMIC DNA]</scope>
    <source>
        <strain evidence="3">Pseudo-F2</strain>
    </source>
</reference>
<sequence length="348" mass="40466">MVLQGDSDINLNRSRSKKKKTVKNGNWKPWSELPEALLYLIRKQLGTIDYLLFGRVCRTWRLYAVAYRQEFMASQHPLVFFMSKGTKTSCYFYNIFDGRKYKTTLSHIEKKLCSGISCGYLVLKDKKEGPDSKTLLLNPFTKHELRFPSLPIGTGRIILVSLAKPVPEFAIICSSQWCLRFCRSTDVSWTLYRYDHPIVDITVFKSKIYVISMYGEIGMLHLNSHPSVTILKVQRIANLNPSLKLQLLGSDEQLRLICRIGDNYEVYVLNFLKMEWVQMQNFGGQTLFQDHIMGSGFSNITIAKDREQPSNCIYRFKHDGKVIFHRLLYDRDPQFFPIMHGNRMPDAF</sequence>
<dbReference type="AlphaFoldDB" id="A0AAN7G5P4"/>
<name>A0AAN7G5P4_QUERU</name>
<dbReference type="EMBL" id="JAXUIC010000002">
    <property type="protein sequence ID" value="KAK4603861.1"/>
    <property type="molecule type" value="Genomic_DNA"/>
</dbReference>
<feature type="region of interest" description="Disordered" evidence="1">
    <location>
        <begin position="1"/>
        <end position="23"/>
    </location>
</feature>
<dbReference type="Pfam" id="PF03478">
    <property type="entry name" value="Beta-prop_KIB1-4"/>
    <property type="match status" value="1"/>
</dbReference>
<dbReference type="PANTHER" id="PTHR45463">
    <property type="entry name" value="OS09G0392200 PROTEIN"/>
    <property type="match status" value="1"/>
</dbReference>
<dbReference type="Proteomes" id="UP001324115">
    <property type="component" value="Unassembled WGS sequence"/>
</dbReference>
<proteinExistence type="predicted"/>
<accession>A0AAN7G5P4</accession>
<feature type="domain" description="KIB1-4 beta-propeller" evidence="2">
    <location>
        <begin position="92"/>
        <end position="316"/>
    </location>
</feature>
<evidence type="ECO:0000313" key="3">
    <source>
        <dbReference type="EMBL" id="KAK4603861.1"/>
    </source>
</evidence>
<dbReference type="InterPro" id="IPR036047">
    <property type="entry name" value="F-box-like_dom_sf"/>
</dbReference>
<comment type="caution">
    <text evidence="3">The sequence shown here is derived from an EMBL/GenBank/DDBJ whole genome shotgun (WGS) entry which is preliminary data.</text>
</comment>
<dbReference type="InterPro" id="IPR005174">
    <property type="entry name" value="KIB1-4_b-propeller"/>
</dbReference>